<dbReference type="InterPro" id="IPR032816">
    <property type="entry name" value="VTT_dom"/>
</dbReference>
<gene>
    <name evidence="12" type="ORF">SYNPS1DRAFT_10332</name>
</gene>
<evidence type="ECO:0000256" key="10">
    <source>
        <dbReference type="SAM" id="Phobius"/>
    </source>
</evidence>
<evidence type="ECO:0000313" key="12">
    <source>
        <dbReference type="EMBL" id="RKP25545.1"/>
    </source>
</evidence>
<accession>A0A4P9YZZ2</accession>
<evidence type="ECO:0000256" key="8">
    <source>
        <dbReference type="ARBA" id="ARBA00023034"/>
    </source>
</evidence>
<dbReference type="Pfam" id="PF09335">
    <property type="entry name" value="VTT_dom"/>
    <property type="match status" value="1"/>
</dbReference>
<dbReference type="GO" id="GO:0016192">
    <property type="term" value="P:vesicle-mediated transport"/>
    <property type="evidence" value="ECO:0007669"/>
    <property type="project" value="TreeGrafter"/>
</dbReference>
<protein>
    <recommendedName>
        <fullName evidence="4">Golgi apparatus membrane protein TVP38</fullName>
    </recommendedName>
    <alternativeName>
        <fullName evidence="5">Golgi apparatus membrane protein tvp38</fullName>
    </alternativeName>
</protein>
<organism evidence="12 13">
    <name type="scientific">Syncephalis pseudoplumigaleata</name>
    <dbReference type="NCBI Taxonomy" id="1712513"/>
    <lineage>
        <taxon>Eukaryota</taxon>
        <taxon>Fungi</taxon>
        <taxon>Fungi incertae sedis</taxon>
        <taxon>Zoopagomycota</taxon>
        <taxon>Zoopagomycotina</taxon>
        <taxon>Zoopagomycetes</taxon>
        <taxon>Zoopagales</taxon>
        <taxon>Piptocephalidaceae</taxon>
        <taxon>Syncephalis</taxon>
    </lineage>
</organism>
<evidence type="ECO:0000256" key="9">
    <source>
        <dbReference type="ARBA" id="ARBA00023136"/>
    </source>
</evidence>
<dbReference type="GO" id="GO:0000022">
    <property type="term" value="P:mitotic spindle elongation"/>
    <property type="evidence" value="ECO:0007669"/>
    <property type="project" value="TreeGrafter"/>
</dbReference>
<dbReference type="GO" id="GO:0000139">
    <property type="term" value="C:Golgi membrane"/>
    <property type="evidence" value="ECO:0007669"/>
    <property type="project" value="UniProtKB-SubCell"/>
</dbReference>
<sequence length="147" mass="15879">GPLLLATLICLTGFPFMPGYGTLVTMAGFVFGVPLGFLVAFVGAWAGACASFAVCRRWGRRYTAQLAASSRHLAAVLRAVERRGWKLLLLVRLAPYPYNLLNALFSMTSLSFRVFALTTAASLVKLIVHILLGAHLVSLVDAFQHPS</sequence>
<evidence type="ECO:0000256" key="6">
    <source>
        <dbReference type="ARBA" id="ARBA00022692"/>
    </source>
</evidence>
<comment type="subcellular location">
    <subcellularLocation>
        <location evidence="2">Golgi apparatus membrane</location>
        <topology evidence="2">Multi-pass membrane protein</topology>
    </subcellularLocation>
</comment>
<comment type="function">
    <text evidence="1">Golgi membrane protein involved in vesicular trafficking and spindle migration.</text>
</comment>
<keyword evidence="6 10" id="KW-0812">Transmembrane</keyword>
<evidence type="ECO:0000256" key="2">
    <source>
        <dbReference type="ARBA" id="ARBA00004653"/>
    </source>
</evidence>
<keyword evidence="8" id="KW-0333">Golgi apparatus</keyword>
<evidence type="ECO:0000259" key="11">
    <source>
        <dbReference type="Pfam" id="PF09335"/>
    </source>
</evidence>
<reference evidence="13" key="1">
    <citation type="journal article" date="2018" name="Nat. Microbiol.">
        <title>Leveraging single-cell genomics to expand the fungal tree of life.</title>
        <authorList>
            <person name="Ahrendt S.R."/>
            <person name="Quandt C.A."/>
            <person name="Ciobanu D."/>
            <person name="Clum A."/>
            <person name="Salamov A."/>
            <person name="Andreopoulos B."/>
            <person name="Cheng J.F."/>
            <person name="Woyke T."/>
            <person name="Pelin A."/>
            <person name="Henrissat B."/>
            <person name="Reynolds N.K."/>
            <person name="Benny G.L."/>
            <person name="Smith M.E."/>
            <person name="James T.Y."/>
            <person name="Grigoriev I.V."/>
        </authorList>
    </citation>
    <scope>NUCLEOTIDE SEQUENCE [LARGE SCALE GENOMIC DNA]</scope>
    <source>
        <strain evidence="13">Benny S71-1</strain>
    </source>
</reference>
<dbReference type="PANTHER" id="PTHR47549">
    <property type="entry name" value="GOLGI APPARATUS MEMBRANE PROTEIN TVP38-RELATED"/>
    <property type="match status" value="1"/>
</dbReference>
<dbReference type="PANTHER" id="PTHR47549:SF3">
    <property type="entry name" value="GOLGI APPARATUS MEMBRANE PROTEIN TVP38"/>
    <property type="match status" value="1"/>
</dbReference>
<evidence type="ECO:0000313" key="13">
    <source>
        <dbReference type="Proteomes" id="UP000278143"/>
    </source>
</evidence>
<evidence type="ECO:0000256" key="4">
    <source>
        <dbReference type="ARBA" id="ARBA00013533"/>
    </source>
</evidence>
<keyword evidence="7 10" id="KW-1133">Transmembrane helix</keyword>
<evidence type="ECO:0000256" key="3">
    <source>
        <dbReference type="ARBA" id="ARBA00008640"/>
    </source>
</evidence>
<dbReference type="AlphaFoldDB" id="A0A4P9YZZ2"/>
<comment type="similarity">
    <text evidence="3">Belongs to the TVP38/TMEM64 family.</text>
</comment>
<feature type="non-terminal residue" evidence="12">
    <location>
        <position position="147"/>
    </location>
</feature>
<evidence type="ECO:0000256" key="7">
    <source>
        <dbReference type="ARBA" id="ARBA00022989"/>
    </source>
</evidence>
<dbReference type="OrthoDB" id="166803at2759"/>
<evidence type="ECO:0000256" key="5">
    <source>
        <dbReference type="ARBA" id="ARBA00020673"/>
    </source>
</evidence>
<dbReference type="InterPro" id="IPR051076">
    <property type="entry name" value="Golgi_membrane_TVP38/TMEM64"/>
</dbReference>
<dbReference type="Proteomes" id="UP000278143">
    <property type="component" value="Unassembled WGS sequence"/>
</dbReference>
<name>A0A4P9YZZ2_9FUNG</name>
<feature type="non-terminal residue" evidence="12">
    <location>
        <position position="1"/>
    </location>
</feature>
<feature type="domain" description="VTT" evidence="11">
    <location>
        <begin position="21"/>
        <end position="134"/>
    </location>
</feature>
<evidence type="ECO:0000256" key="1">
    <source>
        <dbReference type="ARBA" id="ARBA00002978"/>
    </source>
</evidence>
<proteinExistence type="inferred from homology"/>
<feature type="transmembrane region" description="Helical" evidence="10">
    <location>
        <begin position="31"/>
        <end position="55"/>
    </location>
</feature>
<feature type="transmembrane region" description="Helical" evidence="10">
    <location>
        <begin position="114"/>
        <end position="137"/>
    </location>
</feature>
<keyword evidence="9 10" id="KW-0472">Membrane</keyword>
<keyword evidence="13" id="KW-1185">Reference proteome</keyword>
<dbReference type="EMBL" id="KZ989708">
    <property type="protein sequence ID" value="RKP25545.1"/>
    <property type="molecule type" value="Genomic_DNA"/>
</dbReference>